<evidence type="ECO:0000313" key="3">
    <source>
        <dbReference type="Proteomes" id="UP000051679"/>
    </source>
</evidence>
<dbReference type="Pfam" id="PF06908">
    <property type="entry name" value="YpsA"/>
    <property type="match status" value="1"/>
</dbReference>
<dbReference type="PIRSF" id="PIRSF021290">
    <property type="entry name" value="DUF1273"/>
    <property type="match status" value="1"/>
</dbReference>
<protein>
    <submittedName>
        <fullName evidence="2">Uncharacterized protein</fullName>
    </submittedName>
</protein>
<dbReference type="AlphaFoldDB" id="A0A0R1ZM01"/>
<dbReference type="PANTHER" id="PTHR38440">
    <property type="entry name" value="UPF0398 PROTEIN YPSA"/>
    <property type="match status" value="1"/>
</dbReference>
<name>A0A0R1ZM01_9LACO</name>
<dbReference type="PANTHER" id="PTHR38440:SF1">
    <property type="entry name" value="UPF0398 PROTEIN SPR0331"/>
    <property type="match status" value="1"/>
</dbReference>
<keyword evidence="3" id="KW-1185">Reference proteome</keyword>
<dbReference type="InterPro" id="IPR010697">
    <property type="entry name" value="YspA"/>
</dbReference>
<evidence type="ECO:0000256" key="1">
    <source>
        <dbReference type="SAM" id="Coils"/>
    </source>
</evidence>
<dbReference type="Proteomes" id="UP000051679">
    <property type="component" value="Unassembled WGS sequence"/>
</dbReference>
<proteinExistence type="predicted"/>
<dbReference type="EMBL" id="AYYO01000010">
    <property type="protein sequence ID" value="KRM56039.1"/>
    <property type="molecule type" value="Genomic_DNA"/>
</dbReference>
<comment type="caution">
    <text evidence="2">The sequence shown here is derived from an EMBL/GenBank/DDBJ whole genome shotgun (WGS) entry which is preliminary data.</text>
</comment>
<gene>
    <name evidence="2" type="ORF">FC18_GL000825</name>
</gene>
<dbReference type="PATRIC" id="fig|1291052.5.peg.841"/>
<sequence length="176" mass="20244">MHGQKDPHIPVIKDSLKNILGDYLDDGLEWLITGGQQGTEQWAAEVALELKKDYPDLQVAIMLPYQNFGERWQESSQEALAQLRTRVDFSASISNDPYKGGYQLAQYGQFMTDHTDGALFVYDPDFPGKPDYDYRRVQNLPARREYDFRNISMDDLEETARALAEAEAERNNDFQN</sequence>
<organism evidence="2 3">
    <name type="scientific">Lacticaseibacillus sharpeae JCM 1186 = DSM 20505</name>
    <dbReference type="NCBI Taxonomy" id="1291052"/>
    <lineage>
        <taxon>Bacteria</taxon>
        <taxon>Bacillati</taxon>
        <taxon>Bacillota</taxon>
        <taxon>Bacilli</taxon>
        <taxon>Lactobacillales</taxon>
        <taxon>Lactobacillaceae</taxon>
        <taxon>Lacticaseibacillus</taxon>
    </lineage>
</organism>
<dbReference type="SUPFAM" id="SSF102405">
    <property type="entry name" value="MCP/YpsA-like"/>
    <property type="match status" value="1"/>
</dbReference>
<keyword evidence="1" id="KW-0175">Coiled coil</keyword>
<dbReference type="Gene3D" id="3.40.50.450">
    <property type="match status" value="1"/>
</dbReference>
<dbReference type="STRING" id="1291052.FC18_GL000825"/>
<reference evidence="2 3" key="1">
    <citation type="journal article" date="2015" name="Genome Announc.">
        <title>Expanding the biotechnology potential of lactobacilli through comparative genomics of 213 strains and associated genera.</title>
        <authorList>
            <person name="Sun Z."/>
            <person name="Harris H.M."/>
            <person name="McCann A."/>
            <person name="Guo C."/>
            <person name="Argimon S."/>
            <person name="Zhang W."/>
            <person name="Yang X."/>
            <person name="Jeffery I.B."/>
            <person name="Cooney J.C."/>
            <person name="Kagawa T.F."/>
            <person name="Liu W."/>
            <person name="Song Y."/>
            <person name="Salvetti E."/>
            <person name="Wrobel A."/>
            <person name="Rasinkangas P."/>
            <person name="Parkhill J."/>
            <person name="Rea M.C."/>
            <person name="O'Sullivan O."/>
            <person name="Ritari J."/>
            <person name="Douillard F.P."/>
            <person name="Paul Ross R."/>
            <person name="Yang R."/>
            <person name="Briner A.E."/>
            <person name="Felis G.E."/>
            <person name="de Vos W.M."/>
            <person name="Barrangou R."/>
            <person name="Klaenhammer T.R."/>
            <person name="Caufield P.W."/>
            <person name="Cui Y."/>
            <person name="Zhang H."/>
            <person name="O'Toole P.W."/>
        </authorList>
    </citation>
    <scope>NUCLEOTIDE SEQUENCE [LARGE SCALE GENOMIC DNA]</scope>
    <source>
        <strain evidence="2 3">DSM 20505</strain>
    </source>
</reference>
<dbReference type="NCBIfam" id="NF010181">
    <property type="entry name" value="PRK13660.1"/>
    <property type="match status" value="1"/>
</dbReference>
<accession>A0A0R1ZM01</accession>
<evidence type="ECO:0000313" key="2">
    <source>
        <dbReference type="EMBL" id="KRM56039.1"/>
    </source>
</evidence>
<feature type="coiled-coil region" evidence="1">
    <location>
        <begin position="149"/>
        <end position="176"/>
    </location>
</feature>